<dbReference type="Gene3D" id="4.10.900.10">
    <property type="entry name" value="TCF3-CBD (Catenin binding domain)"/>
    <property type="match status" value="1"/>
</dbReference>
<feature type="chain" id="PRO_5017334914" description="Cadherin-22" evidence="14">
    <location>
        <begin position="32"/>
        <end position="1294"/>
    </location>
</feature>
<proteinExistence type="predicted"/>
<dbReference type="PANTHER" id="PTHR24027">
    <property type="entry name" value="CADHERIN-23"/>
    <property type="match status" value="1"/>
</dbReference>
<dbReference type="Pfam" id="PF00028">
    <property type="entry name" value="Cadherin"/>
    <property type="match status" value="4"/>
</dbReference>
<keyword evidence="3" id="KW-0677">Repeat</keyword>
<dbReference type="InterPro" id="IPR027397">
    <property type="entry name" value="Catenin-bd_sf"/>
</dbReference>
<feature type="signal peptide" evidence="14">
    <location>
        <begin position="1"/>
        <end position="31"/>
    </location>
</feature>
<dbReference type="PRINTS" id="PR00205">
    <property type="entry name" value="CADHERIN"/>
</dbReference>
<dbReference type="GO" id="GO:0016342">
    <property type="term" value="C:catenin complex"/>
    <property type="evidence" value="ECO:0007669"/>
    <property type="project" value="TreeGrafter"/>
</dbReference>
<feature type="compositionally biased region" description="Basic and acidic residues" evidence="13">
    <location>
        <begin position="974"/>
        <end position="992"/>
    </location>
</feature>
<keyword evidence="6" id="KW-1133">Transmembrane helix</keyword>
<evidence type="ECO:0000256" key="9">
    <source>
        <dbReference type="ARBA" id="ARBA00069626"/>
    </source>
</evidence>
<keyword evidence="4 11" id="KW-0106">Calcium</keyword>
<feature type="compositionally biased region" description="Low complexity" evidence="13">
    <location>
        <begin position="56"/>
        <end position="68"/>
    </location>
</feature>
<evidence type="ECO:0000256" key="11">
    <source>
        <dbReference type="PROSITE-ProRule" id="PRU00043"/>
    </source>
</evidence>
<dbReference type="GO" id="GO:0000902">
    <property type="term" value="P:cell morphogenesis"/>
    <property type="evidence" value="ECO:0007669"/>
    <property type="project" value="TreeGrafter"/>
</dbReference>
<evidence type="ECO:0000256" key="4">
    <source>
        <dbReference type="ARBA" id="ARBA00022837"/>
    </source>
</evidence>
<evidence type="ECO:0000256" key="8">
    <source>
        <dbReference type="ARBA" id="ARBA00057645"/>
    </source>
</evidence>
<dbReference type="FunFam" id="2.60.40.60:FF:000008">
    <property type="entry name" value="Cadherin 24"/>
    <property type="match status" value="1"/>
</dbReference>
<evidence type="ECO:0000313" key="17">
    <source>
        <dbReference type="Proteomes" id="UP000018467"/>
    </source>
</evidence>
<reference evidence="17" key="2">
    <citation type="journal article" date="2014" name="Nat. Commun.">
        <title>The cavefish genome reveals candidate genes for eye loss.</title>
        <authorList>
            <person name="McGaugh S.E."/>
            <person name="Gross J.B."/>
            <person name="Aken B."/>
            <person name="Blin M."/>
            <person name="Borowsky R."/>
            <person name="Chalopin D."/>
            <person name="Hinaux H."/>
            <person name="Jeffery W.R."/>
            <person name="Keene A."/>
            <person name="Ma L."/>
            <person name="Minx P."/>
            <person name="Murphy D."/>
            <person name="O'Quin K.E."/>
            <person name="Retaux S."/>
            <person name="Rohner N."/>
            <person name="Searle S.M."/>
            <person name="Stahl B.A."/>
            <person name="Tabin C."/>
            <person name="Volff J.N."/>
            <person name="Yoshizawa M."/>
            <person name="Warren W.C."/>
        </authorList>
    </citation>
    <scope>NUCLEOTIDE SEQUENCE [LARGE SCALE GENOMIC DNA]</scope>
    <source>
        <strain evidence="17">female</strain>
    </source>
</reference>
<dbReference type="InterPro" id="IPR002126">
    <property type="entry name" value="Cadherin-like_dom"/>
</dbReference>
<dbReference type="HOGENOM" id="CLU_012694_0_0_1"/>
<keyword evidence="5 12" id="KW-0130">Cell adhesion</keyword>
<feature type="region of interest" description="Disordered" evidence="13">
    <location>
        <begin position="91"/>
        <end position="180"/>
    </location>
</feature>
<dbReference type="GO" id="GO:0005509">
    <property type="term" value="F:calcium ion binding"/>
    <property type="evidence" value="ECO:0007669"/>
    <property type="project" value="UniProtKB-UniRule"/>
</dbReference>
<dbReference type="GeneTree" id="ENSGT00940000159567"/>
<keyword evidence="2 12" id="KW-0812">Transmembrane</keyword>
<evidence type="ECO:0000256" key="1">
    <source>
        <dbReference type="ARBA" id="ARBA00004251"/>
    </source>
</evidence>
<dbReference type="PANTHER" id="PTHR24027:SF272">
    <property type="entry name" value="CADHERIN-24"/>
    <property type="match status" value="1"/>
</dbReference>
<dbReference type="SMART" id="SM00112">
    <property type="entry name" value="CA"/>
    <property type="match status" value="4"/>
</dbReference>
<feature type="compositionally biased region" description="Polar residues" evidence="13">
    <location>
        <begin position="998"/>
        <end position="1012"/>
    </location>
</feature>
<evidence type="ECO:0000256" key="12">
    <source>
        <dbReference type="RuleBase" id="RU003318"/>
    </source>
</evidence>
<accession>W5KGK7</accession>
<dbReference type="GO" id="GO:0034332">
    <property type="term" value="P:adherens junction organization"/>
    <property type="evidence" value="ECO:0007669"/>
    <property type="project" value="TreeGrafter"/>
</dbReference>
<feature type="region of interest" description="Disordered" evidence="13">
    <location>
        <begin position="32"/>
        <end position="74"/>
    </location>
</feature>
<dbReference type="PROSITE" id="PS00232">
    <property type="entry name" value="CADHERIN_1"/>
    <property type="match status" value="1"/>
</dbReference>
<dbReference type="Proteomes" id="UP000018467">
    <property type="component" value="Unassembled WGS sequence"/>
</dbReference>
<comment type="subcellular location">
    <subcellularLocation>
        <location evidence="1 12">Cell membrane</location>
        <topology evidence="1 12">Single-pass type I membrane protein</topology>
    </subcellularLocation>
</comment>
<organism evidence="16 17">
    <name type="scientific">Astyanax mexicanus</name>
    <name type="common">Blind cave fish</name>
    <name type="synonym">Astyanax fasciatus mexicanus</name>
    <dbReference type="NCBI Taxonomy" id="7994"/>
    <lineage>
        <taxon>Eukaryota</taxon>
        <taxon>Metazoa</taxon>
        <taxon>Chordata</taxon>
        <taxon>Craniata</taxon>
        <taxon>Vertebrata</taxon>
        <taxon>Euteleostomi</taxon>
        <taxon>Actinopterygii</taxon>
        <taxon>Neopterygii</taxon>
        <taxon>Teleostei</taxon>
        <taxon>Ostariophysi</taxon>
        <taxon>Characiformes</taxon>
        <taxon>Characoidei</taxon>
        <taxon>Acestrorhamphidae</taxon>
        <taxon>Acestrorhamphinae</taxon>
        <taxon>Astyanax</taxon>
    </lineage>
</organism>
<reference evidence="16" key="3">
    <citation type="submission" date="2025-08" db="UniProtKB">
        <authorList>
            <consortium name="Ensembl"/>
        </authorList>
    </citation>
    <scope>IDENTIFICATION</scope>
</reference>
<dbReference type="Bgee" id="ENSAMXG00000006537">
    <property type="expression patterns" value="Expressed in brain and 1 other cell type or tissue"/>
</dbReference>
<dbReference type="FunFam" id="2.60.40.60:FF:000009">
    <property type="entry name" value="Cadherin 24"/>
    <property type="match status" value="1"/>
</dbReference>
<reference evidence="16" key="4">
    <citation type="submission" date="2025-09" db="UniProtKB">
        <authorList>
            <consortium name="Ensembl"/>
        </authorList>
    </citation>
    <scope>IDENTIFICATION</scope>
</reference>
<dbReference type="FunFam" id="2.60.40.60:FF:000017">
    <property type="entry name" value="Cadherin 24"/>
    <property type="match status" value="1"/>
</dbReference>
<dbReference type="SUPFAM" id="SSF49313">
    <property type="entry name" value="Cadherin-like"/>
    <property type="match status" value="5"/>
</dbReference>
<feature type="compositionally biased region" description="Low complexity" evidence="13">
    <location>
        <begin position="1018"/>
        <end position="1076"/>
    </location>
</feature>
<feature type="compositionally biased region" description="Basic and acidic residues" evidence="13">
    <location>
        <begin position="1242"/>
        <end position="1275"/>
    </location>
</feature>
<feature type="domain" description="Cadherin" evidence="15">
    <location>
        <begin position="643"/>
        <end position="760"/>
    </location>
</feature>
<dbReference type="Pfam" id="PF01049">
    <property type="entry name" value="CADH_Y-type_LIR"/>
    <property type="match status" value="1"/>
</dbReference>
<protein>
    <recommendedName>
        <fullName evidence="9">Cadherin-22</fullName>
    </recommendedName>
    <alternativeName>
        <fullName evidence="10">Pituitary and brain cadherin</fullName>
    </alternativeName>
</protein>
<keyword evidence="14" id="KW-0732">Signal</keyword>
<evidence type="ECO:0000256" key="6">
    <source>
        <dbReference type="ARBA" id="ARBA00022989"/>
    </source>
</evidence>
<evidence type="ECO:0000259" key="15">
    <source>
        <dbReference type="PROSITE" id="PS50268"/>
    </source>
</evidence>
<keyword evidence="7" id="KW-0472">Membrane</keyword>
<dbReference type="InterPro" id="IPR000233">
    <property type="entry name" value="Cadherin_Y-type_LIR"/>
</dbReference>
<evidence type="ECO:0000256" key="5">
    <source>
        <dbReference type="ARBA" id="ARBA00022889"/>
    </source>
</evidence>
<dbReference type="eggNOG" id="KOG3594">
    <property type="taxonomic scope" value="Eukaryota"/>
</dbReference>
<sequence>MLRSSSTRSSLLVLRVCACLCVCAGLTRTSGDHARRAQEGGTNLAPQRAARKNYLSSTSSRTETSPSSKAAWRERDTLKRVRRDAVNNERVMDNEVPLAPTGPLWEGTTRDPSQAAEIRARGSESAGTAVSPLKSNKNSNPSALITTTDSIPNATDTPQSLGSDAWVGDNLPEAQNASTESSLIFQELPGSSENGPPHAGMDPRSRSRRSWIWNQFFVIEEYSGPEPVLIGRLHSSMDRGDGRTKYILKGEGAGSVFVIDGKTGNIHVTKPLDREEKDQYRLIATATDRQTGRPLEASSQFIIRVQDINDNPPLFAHAHYSATVPEMASIGTSVIQVTATDADDETYGNSAKLVYSVVQGQQYFTVDPQSGIVRTAVSDMDREVQSQYVLVLQARDMGGHQGGLTGTTTITVHLSDVNDNPPRFTNSMWSFSVSELALPGVEVGRLSATDADLGENARLDFTITDGEGGGTFNITALHQEGVILLNKVVDYERRSSYTLSVEVQNPTVDPRFLRRGPFKDRATVRITVLNADEPPRFSRARYRLDVSENCPPACAVGRVAAVDPDTGLSSNIKYSIDPESDPEALFRIAPDNGLITTVKELDREREQWHNITVIATQRDSPNQVTRVAVAIETLDLNDNAPELDRQYNAAVCDSSSAGQVVQVIRAIDKDQSSSTSPIHFSLHADSSLALNITVQERGDHTASLVLLSPLKPLPRSASPSLHTVKLPIILRDGASELSSTGTVTLTLCPCQNGGMWAEERKRQTDRGKSEDGQTVMEWERQTVCVSLPSASALLGLSSAAMLAVLACSSTLLVVTALALSVRRQKSDSLSPLEDDEIRENIITYDDEGGGEADTAAFDIAALKSAPHSMHSALRLSRSIYSQENLDRMYSWTQTAAVDPQRPGSAPLYGRFCYSIHTLPAVRDRIGPYDSRLDFTKLAYTLPSGQTPNYGPLDPGSMFTGLAELSPSKDQSTTEEEHKETEDSAENNLKESEAGSEVISETQNLSQDQSLNSEGPVFQSSSQSDSSSSADHSAGSLTHRPSTARASSTSTIVSTVATDDTAATTPTTHTPTLQTPTEAPINTSQTSAPFRTMEGTLLRGAGGIPLAGTTCLYPKAGDIVGVYALPGRVAMPFPGGAGLFLGGWGLGRREGEGPVPGPLPGRSGPNPLTHRMSDFLQHRLAQVTFDPMQPPYDSLQTYGLEGAGSQATSLSSLESDCERGTEEEEEEIKEWGPKFNKLLEIFRERERKTEEEREGIKEREGGNNKEMEEEKGGNNDEEKEEEMEEKIEEAEAGGQ</sequence>
<dbReference type="Gene3D" id="2.60.40.60">
    <property type="entry name" value="Cadherins"/>
    <property type="match status" value="5"/>
</dbReference>
<evidence type="ECO:0000256" key="7">
    <source>
        <dbReference type="ARBA" id="ARBA00023136"/>
    </source>
</evidence>
<dbReference type="GO" id="GO:0016477">
    <property type="term" value="P:cell migration"/>
    <property type="evidence" value="ECO:0007669"/>
    <property type="project" value="TreeGrafter"/>
</dbReference>
<evidence type="ECO:0000256" key="13">
    <source>
        <dbReference type="SAM" id="MobiDB-lite"/>
    </source>
</evidence>
<feature type="compositionally biased region" description="Acidic residues" evidence="13">
    <location>
        <begin position="1276"/>
        <end position="1294"/>
    </location>
</feature>
<dbReference type="GO" id="GO:0005912">
    <property type="term" value="C:adherens junction"/>
    <property type="evidence" value="ECO:0007669"/>
    <property type="project" value="TreeGrafter"/>
</dbReference>
<dbReference type="FunFam" id="4.10.900.10:FF:000007">
    <property type="entry name" value="Cadherin 22"/>
    <property type="match status" value="1"/>
</dbReference>
<dbReference type="InterPro" id="IPR039808">
    <property type="entry name" value="Cadherin"/>
</dbReference>
<dbReference type="Ensembl" id="ENSAMXT00000006719.2">
    <property type="protein sequence ID" value="ENSAMXP00000006719.2"/>
    <property type="gene ID" value="ENSAMXG00000006537.2"/>
</dbReference>
<feature type="compositionally biased region" description="Low complexity" evidence="13">
    <location>
        <begin position="131"/>
        <end position="142"/>
    </location>
</feature>
<dbReference type="GO" id="GO:0008013">
    <property type="term" value="F:beta-catenin binding"/>
    <property type="evidence" value="ECO:0007669"/>
    <property type="project" value="TreeGrafter"/>
</dbReference>
<dbReference type="InterPro" id="IPR020894">
    <property type="entry name" value="Cadherin_CS"/>
</dbReference>
<evidence type="ECO:0000313" key="16">
    <source>
        <dbReference type="Ensembl" id="ENSAMXP00000006719.2"/>
    </source>
</evidence>
<feature type="domain" description="Cadherin" evidence="15">
    <location>
        <begin position="316"/>
        <end position="424"/>
    </location>
</feature>
<dbReference type="FunFam" id="2.60.40.60:FF:000200">
    <property type="entry name" value="Cadherin 24, type 2b"/>
    <property type="match status" value="1"/>
</dbReference>
<evidence type="ECO:0000256" key="14">
    <source>
        <dbReference type="SAM" id="SignalP"/>
    </source>
</evidence>
<evidence type="ECO:0000256" key="10">
    <source>
        <dbReference type="ARBA" id="ARBA00077373"/>
    </source>
</evidence>
<dbReference type="PROSITE" id="PS50268">
    <property type="entry name" value="CADHERIN_2"/>
    <property type="match status" value="5"/>
</dbReference>
<evidence type="ECO:0000256" key="3">
    <source>
        <dbReference type="ARBA" id="ARBA00022737"/>
    </source>
</evidence>
<feature type="domain" description="Cadherin" evidence="15">
    <location>
        <begin position="538"/>
        <end position="643"/>
    </location>
</feature>
<dbReference type="GO" id="GO:0007043">
    <property type="term" value="P:cell-cell junction assembly"/>
    <property type="evidence" value="ECO:0007669"/>
    <property type="project" value="TreeGrafter"/>
</dbReference>
<feature type="region of interest" description="Disordered" evidence="13">
    <location>
        <begin position="1242"/>
        <end position="1294"/>
    </location>
</feature>
<dbReference type="InterPro" id="IPR015919">
    <property type="entry name" value="Cadherin-like_sf"/>
</dbReference>
<feature type="domain" description="Cadherin" evidence="15">
    <location>
        <begin position="425"/>
        <end position="537"/>
    </location>
</feature>
<comment type="function">
    <text evidence="8">Cadherins are calcium-dependent cell adhesion proteins. They preferentially interact with themselves in a homophilic manner in connecting cells; cadherins may thus contribute to the sorting of heterogeneous cell types. PB-cadherins may have a role in the morphological organization of pituitary gland and brain tissues.</text>
</comment>
<dbReference type="GO" id="GO:0045296">
    <property type="term" value="F:cadherin binding"/>
    <property type="evidence" value="ECO:0007669"/>
    <property type="project" value="TreeGrafter"/>
</dbReference>
<evidence type="ECO:0000256" key="2">
    <source>
        <dbReference type="ARBA" id="ARBA00022692"/>
    </source>
</evidence>
<dbReference type="GO" id="GO:0007156">
    <property type="term" value="P:homophilic cell adhesion via plasma membrane adhesion molecules"/>
    <property type="evidence" value="ECO:0007669"/>
    <property type="project" value="InterPro"/>
</dbReference>
<feature type="domain" description="Cadherin" evidence="15">
    <location>
        <begin position="235"/>
        <end position="315"/>
    </location>
</feature>
<dbReference type="GO" id="GO:0002009">
    <property type="term" value="P:morphogenesis of an epithelium"/>
    <property type="evidence" value="ECO:0007669"/>
    <property type="project" value="UniProtKB-ARBA"/>
</dbReference>
<dbReference type="GO" id="GO:0044331">
    <property type="term" value="P:cell-cell adhesion mediated by cadherin"/>
    <property type="evidence" value="ECO:0007669"/>
    <property type="project" value="TreeGrafter"/>
</dbReference>
<keyword evidence="17" id="KW-1185">Reference proteome</keyword>
<dbReference type="GO" id="GO:0016339">
    <property type="term" value="P:calcium-dependent cell-cell adhesion via plasma membrane cell adhesion molecules"/>
    <property type="evidence" value="ECO:0007669"/>
    <property type="project" value="TreeGrafter"/>
</dbReference>
<name>W5KGK7_ASTMX</name>
<feature type="compositionally biased region" description="Polar residues" evidence="13">
    <location>
        <begin position="143"/>
        <end position="162"/>
    </location>
</feature>
<reference evidence="17" key="1">
    <citation type="submission" date="2013-03" db="EMBL/GenBank/DDBJ databases">
        <authorList>
            <person name="Jeffery W."/>
            <person name="Warren W."/>
            <person name="Wilson R.K."/>
        </authorList>
    </citation>
    <scope>NUCLEOTIDE SEQUENCE</scope>
    <source>
        <strain evidence="17">female</strain>
    </source>
</reference>
<dbReference type="CDD" id="cd11304">
    <property type="entry name" value="Cadherin_repeat"/>
    <property type="match status" value="4"/>
</dbReference>
<dbReference type="InParanoid" id="W5KGK7"/>
<feature type="region of interest" description="Disordered" evidence="13">
    <location>
        <begin position="943"/>
        <end position="1084"/>
    </location>
</feature>
<dbReference type="FunFam" id="2.60.40.60:FF:000373">
    <property type="entry name" value="Ventral neural cadherin"/>
    <property type="match status" value="1"/>
</dbReference>